<evidence type="ECO:0000259" key="6">
    <source>
        <dbReference type="Pfam" id="PF01494"/>
    </source>
</evidence>
<reference evidence="7" key="1">
    <citation type="submission" date="2021-07" db="EMBL/GenBank/DDBJ databases">
        <authorList>
            <person name="Branca A.L. A."/>
        </authorList>
    </citation>
    <scope>NUCLEOTIDE SEQUENCE</scope>
</reference>
<dbReference type="SUPFAM" id="SSF51905">
    <property type="entry name" value="FAD/NAD(P)-binding domain"/>
    <property type="match status" value="1"/>
</dbReference>
<comment type="caution">
    <text evidence="7">The sequence shown here is derived from an EMBL/GenBank/DDBJ whole genome shotgun (WGS) entry which is preliminary data.</text>
</comment>
<dbReference type="GO" id="GO:0071949">
    <property type="term" value="F:FAD binding"/>
    <property type="evidence" value="ECO:0007669"/>
    <property type="project" value="InterPro"/>
</dbReference>
<evidence type="ECO:0000256" key="5">
    <source>
        <dbReference type="ARBA" id="ARBA00023033"/>
    </source>
</evidence>
<dbReference type="OrthoDB" id="16820at2759"/>
<evidence type="ECO:0000313" key="7">
    <source>
        <dbReference type="EMBL" id="CAG8900404.1"/>
    </source>
</evidence>
<keyword evidence="8" id="KW-1185">Reference proteome</keyword>
<dbReference type="AlphaFoldDB" id="A0A9W4KE64"/>
<keyword evidence="4" id="KW-0560">Oxidoreductase</keyword>
<feature type="domain" description="FAD-binding" evidence="6">
    <location>
        <begin position="46"/>
        <end position="108"/>
    </location>
</feature>
<organism evidence="7 8">
    <name type="scientific">Penicillium egyptiacum</name>
    <dbReference type="NCBI Taxonomy" id="1303716"/>
    <lineage>
        <taxon>Eukaryota</taxon>
        <taxon>Fungi</taxon>
        <taxon>Dikarya</taxon>
        <taxon>Ascomycota</taxon>
        <taxon>Pezizomycotina</taxon>
        <taxon>Eurotiomycetes</taxon>
        <taxon>Eurotiomycetidae</taxon>
        <taxon>Eurotiales</taxon>
        <taxon>Aspergillaceae</taxon>
        <taxon>Penicillium</taxon>
    </lineage>
</organism>
<dbReference type="Pfam" id="PF01494">
    <property type="entry name" value="FAD_binding_3"/>
    <property type="match status" value="1"/>
</dbReference>
<proteinExistence type="inferred from homology"/>
<sequence>MVSKSDNGAAIEFLDPAGKLYALDFMDGYGLGEGMIIHRGTSGHGLYEHAKSLSVALRFGSAVTGYWEDEDQAVVIVNGEQRIAADCVVGADGVHSKTRDYVPGYRIAPRSSELATFRACFSANLLVGDSEAQSNLEEVGVQDQMRRYITTGELGLTLATGKRGRNVIWQVWHKDTLALLQDRPAYSQVPAVVRHTPSEKPRATRSPLCPPGALEVGASCS</sequence>
<dbReference type="EMBL" id="CAJVRC010000866">
    <property type="protein sequence ID" value="CAG8900404.1"/>
    <property type="molecule type" value="Genomic_DNA"/>
</dbReference>
<keyword evidence="2" id="KW-0285">Flavoprotein</keyword>
<dbReference type="Gene3D" id="3.50.50.60">
    <property type="entry name" value="FAD/NAD(P)-binding domain"/>
    <property type="match status" value="1"/>
</dbReference>
<evidence type="ECO:0000256" key="2">
    <source>
        <dbReference type="ARBA" id="ARBA00022630"/>
    </source>
</evidence>
<evidence type="ECO:0000313" key="8">
    <source>
        <dbReference type="Proteomes" id="UP001154252"/>
    </source>
</evidence>
<keyword evidence="5" id="KW-0503">Monooxygenase</keyword>
<evidence type="ECO:0000256" key="4">
    <source>
        <dbReference type="ARBA" id="ARBA00023002"/>
    </source>
</evidence>
<evidence type="ECO:0000256" key="1">
    <source>
        <dbReference type="ARBA" id="ARBA00007992"/>
    </source>
</evidence>
<dbReference type="InterPro" id="IPR002938">
    <property type="entry name" value="FAD-bd"/>
</dbReference>
<evidence type="ECO:0000256" key="3">
    <source>
        <dbReference type="ARBA" id="ARBA00022827"/>
    </source>
</evidence>
<dbReference type="InterPro" id="IPR050493">
    <property type="entry name" value="FAD-dep_Monooxygenase_BioMet"/>
</dbReference>
<comment type="similarity">
    <text evidence="1">Belongs to the paxM FAD-dependent monooxygenase family.</text>
</comment>
<keyword evidence="3" id="KW-0274">FAD</keyword>
<dbReference type="PANTHER" id="PTHR13789">
    <property type="entry name" value="MONOOXYGENASE"/>
    <property type="match status" value="1"/>
</dbReference>
<dbReference type="Proteomes" id="UP001154252">
    <property type="component" value="Unassembled WGS sequence"/>
</dbReference>
<dbReference type="PANTHER" id="PTHR13789:SF236">
    <property type="entry name" value="MONOOXYGENASE, PUTATIVE (AFU_ORTHOLOGUE AFUA_6G12060)-RELATED"/>
    <property type="match status" value="1"/>
</dbReference>
<gene>
    <name evidence="7" type="ORF">PEGY_LOCUS6218</name>
</gene>
<accession>A0A9W4KE64</accession>
<dbReference type="GO" id="GO:0004497">
    <property type="term" value="F:monooxygenase activity"/>
    <property type="evidence" value="ECO:0007669"/>
    <property type="project" value="UniProtKB-KW"/>
</dbReference>
<protein>
    <recommendedName>
        <fullName evidence="6">FAD-binding domain-containing protein</fullName>
    </recommendedName>
</protein>
<dbReference type="InterPro" id="IPR036188">
    <property type="entry name" value="FAD/NAD-bd_sf"/>
</dbReference>
<name>A0A9W4KE64_9EURO</name>